<dbReference type="Proteomes" id="UP001157353">
    <property type="component" value="Unassembled WGS sequence"/>
</dbReference>
<dbReference type="Gene3D" id="3.60.15.10">
    <property type="entry name" value="Ribonuclease Z/Hydroxyacylglutathione hydrolase-like"/>
    <property type="match status" value="1"/>
</dbReference>
<organism evidence="4 5">
    <name type="scientific">Psychromonas marina</name>
    <dbReference type="NCBI Taxonomy" id="88364"/>
    <lineage>
        <taxon>Bacteria</taxon>
        <taxon>Pseudomonadati</taxon>
        <taxon>Pseudomonadota</taxon>
        <taxon>Gammaproteobacteria</taxon>
        <taxon>Alteromonadales</taxon>
        <taxon>Psychromonadaceae</taxon>
        <taxon>Psychromonas</taxon>
    </lineage>
</organism>
<protein>
    <recommendedName>
        <fullName evidence="3">Metallo-beta-lactamase domain-containing protein</fullName>
    </recommendedName>
</protein>
<comment type="caution">
    <text evidence="4">The sequence shown here is derived from an EMBL/GenBank/DDBJ whole genome shotgun (WGS) entry which is preliminary data.</text>
</comment>
<dbReference type="SMART" id="SM00849">
    <property type="entry name" value="Lactamase_B"/>
    <property type="match status" value="1"/>
</dbReference>
<evidence type="ECO:0000313" key="5">
    <source>
        <dbReference type="Proteomes" id="UP001157353"/>
    </source>
</evidence>
<dbReference type="PANTHER" id="PTHR46018">
    <property type="entry name" value="ZINC PHOSPHODIESTERASE ELAC PROTEIN 1"/>
    <property type="match status" value="1"/>
</dbReference>
<feature type="domain" description="Metallo-beta-lactamase" evidence="3">
    <location>
        <begin position="152"/>
        <end position="365"/>
    </location>
</feature>
<feature type="chain" id="PRO_5046537493" description="Metallo-beta-lactamase domain-containing protein" evidence="2">
    <location>
        <begin position="33"/>
        <end position="551"/>
    </location>
</feature>
<dbReference type="PANTHER" id="PTHR46018:SF2">
    <property type="entry name" value="ZINC PHOSPHODIESTERASE ELAC PROTEIN 1"/>
    <property type="match status" value="1"/>
</dbReference>
<name>A0ABQ6DYE6_9GAMM</name>
<dbReference type="SUPFAM" id="SSF56281">
    <property type="entry name" value="Metallo-hydrolase/oxidoreductase"/>
    <property type="match status" value="1"/>
</dbReference>
<accession>A0ABQ6DYE6</accession>
<evidence type="ECO:0000256" key="2">
    <source>
        <dbReference type="SAM" id="SignalP"/>
    </source>
</evidence>
<evidence type="ECO:0000313" key="4">
    <source>
        <dbReference type="EMBL" id="GLS90179.1"/>
    </source>
</evidence>
<dbReference type="EMBL" id="BSPQ01000002">
    <property type="protein sequence ID" value="GLS90179.1"/>
    <property type="molecule type" value="Genomic_DNA"/>
</dbReference>
<sequence length="551" mass="62701">MSQLTHKVEFMTTLVKLSTITTALIFSSSVFASDPMMQYNTKQTQTDFKNMQKFEYHEGETLDKYIESQPEGKLYSSEKEVLDVLMGGVNNGEYRSQTKTGWKEGLMFEGIAPYGDHMVSGANWYPRTEEVQPDEMRVTFMGTSPMIRPGQANTSIYVELGNGSNFVFDLGEASIANYVAAGVAMNELDHIFITHLHVDHYGSLPYLYQFGGWNGRWEKPLNIYGPSGATPEYGTRHMVEGMQQMLNWHTDAFDVFPSGNDIVVHEFDFRDDGGVIYEQDNVEVIHWRRSHAKDGASGYRLNWTQEDGRVLSVVWTGDGRPTELDLKYAKGADLFITELQTETFGVSSIIQGVPPFLARYTVDTHHTPAYAAGYVANEVQPRLFMTTHMTFDPYLNEETVAEVRHHWKGPYHFGAPDGIVVNMTKDNAWVREGILPDFPNARAPQFDMADGSDFRIPMPKNSREDIQEQEIRDLEIDPKLYYPEGYMPELMTEWPVDRDIVIPAEQVPEAMKKGMNSKQEYMDRVREHHNLDRKSVSRPTEPGEGAGTDKK</sequence>
<reference evidence="5" key="1">
    <citation type="journal article" date="2019" name="Int. J. Syst. Evol. Microbiol.">
        <title>The Global Catalogue of Microorganisms (GCM) 10K type strain sequencing project: providing services to taxonomists for standard genome sequencing and annotation.</title>
        <authorList>
            <consortium name="The Broad Institute Genomics Platform"/>
            <consortium name="The Broad Institute Genome Sequencing Center for Infectious Disease"/>
            <person name="Wu L."/>
            <person name="Ma J."/>
        </authorList>
    </citation>
    <scope>NUCLEOTIDE SEQUENCE [LARGE SCALE GENOMIC DNA]</scope>
    <source>
        <strain evidence="5">NBRC 103166</strain>
    </source>
</reference>
<proteinExistence type="predicted"/>
<evidence type="ECO:0000256" key="1">
    <source>
        <dbReference type="SAM" id="MobiDB-lite"/>
    </source>
</evidence>
<feature type="region of interest" description="Disordered" evidence="1">
    <location>
        <begin position="508"/>
        <end position="551"/>
    </location>
</feature>
<dbReference type="NCBIfam" id="NF041257">
    <property type="entry name" value="GntH_guanitoxin"/>
    <property type="match status" value="1"/>
</dbReference>
<keyword evidence="5" id="KW-1185">Reference proteome</keyword>
<feature type="compositionally biased region" description="Basic and acidic residues" evidence="1">
    <location>
        <begin position="520"/>
        <end position="535"/>
    </location>
</feature>
<feature type="signal peptide" evidence="2">
    <location>
        <begin position="1"/>
        <end position="32"/>
    </location>
</feature>
<keyword evidence="2" id="KW-0732">Signal</keyword>
<gene>
    <name evidence="4" type="ORF">GCM10007916_12460</name>
</gene>
<dbReference type="InterPro" id="IPR001279">
    <property type="entry name" value="Metallo-B-lactamas"/>
</dbReference>
<dbReference type="InterPro" id="IPR036866">
    <property type="entry name" value="RibonucZ/Hydroxyglut_hydro"/>
</dbReference>
<dbReference type="Pfam" id="PF00753">
    <property type="entry name" value="Lactamase_B"/>
    <property type="match status" value="1"/>
</dbReference>
<evidence type="ECO:0000259" key="3">
    <source>
        <dbReference type="SMART" id="SM00849"/>
    </source>
</evidence>